<feature type="compositionally biased region" description="Low complexity" evidence="14">
    <location>
        <begin position="1381"/>
        <end position="1391"/>
    </location>
</feature>
<feature type="compositionally biased region" description="Polar residues" evidence="14">
    <location>
        <begin position="1213"/>
        <end position="1228"/>
    </location>
</feature>
<evidence type="ECO:0000256" key="13">
    <source>
        <dbReference type="SAM" id="Coils"/>
    </source>
</evidence>
<dbReference type="InterPro" id="IPR041888">
    <property type="entry name" value="RING-HC_ZNF598/HEL2"/>
</dbReference>
<organism evidence="16 17">
    <name type="scientific">Rhizopogon vesiculosus</name>
    <dbReference type="NCBI Taxonomy" id="180088"/>
    <lineage>
        <taxon>Eukaryota</taxon>
        <taxon>Fungi</taxon>
        <taxon>Dikarya</taxon>
        <taxon>Basidiomycota</taxon>
        <taxon>Agaricomycotina</taxon>
        <taxon>Agaricomycetes</taxon>
        <taxon>Agaricomycetidae</taxon>
        <taxon>Boletales</taxon>
        <taxon>Suillineae</taxon>
        <taxon>Rhizopogonaceae</taxon>
        <taxon>Rhizopogon</taxon>
    </lineage>
</organism>
<evidence type="ECO:0000256" key="8">
    <source>
        <dbReference type="ARBA" id="ARBA00022723"/>
    </source>
</evidence>
<dbReference type="InterPro" id="IPR056437">
    <property type="entry name" value="Znf-C2H2_ZNF598/HEL2"/>
</dbReference>
<dbReference type="PROSITE" id="PS50089">
    <property type="entry name" value="ZF_RING_2"/>
    <property type="match status" value="1"/>
</dbReference>
<dbReference type="InterPro" id="IPR044288">
    <property type="entry name" value="ZNF598/HEL2"/>
</dbReference>
<dbReference type="GO" id="GO:0008270">
    <property type="term" value="F:zinc ion binding"/>
    <property type="evidence" value="ECO:0007669"/>
    <property type="project" value="UniProtKB-KW"/>
</dbReference>
<feature type="coiled-coil region" evidence="13">
    <location>
        <begin position="87"/>
        <end position="170"/>
    </location>
</feature>
<evidence type="ECO:0000313" key="17">
    <source>
        <dbReference type="Proteomes" id="UP000183567"/>
    </source>
</evidence>
<keyword evidence="5" id="KW-0963">Cytoplasm</keyword>
<evidence type="ECO:0000256" key="14">
    <source>
        <dbReference type="SAM" id="MobiDB-lite"/>
    </source>
</evidence>
<evidence type="ECO:0000313" key="16">
    <source>
        <dbReference type="EMBL" id="OJA18590.1"/>
    </source>
</evidence>
<dbReference type="SUPFAM" id="SSF57850">
    <property type="entry name" value="RING/U-box"/>
    <property type="match status" value="1"/>
</dbReference>
<dbReference type="InterPro" id="IPR057634">
    <property type="entry name" value="PAH_ZNF598/HEL2"/>
</dbReference>
<dbReference type="Pfam" id="PF25447">
    <property type="entry name" value="RING_ZNF598"/>
    <property type="match status" value="1"/>
</dbReference>
<keyword evidence="9 12" id="KW-0863">Zinc-finger</keyword>
<dbReference type="PANTHER" id="PTHR22938">
    <property type="entry name" value="ZINC FINGER PROTEIN 598"/>
    <property type="match status" value="1"/>
</dbReference>
<keyword evidence="13" id="KW-0175">Coiled coil</keyword>
<keyword evidence="8" id="KW-0479">Metal-binding</keyword>
<gene>
    <name evidence="16" type="ORF">AZE42_08600</name>
</gene>
<dbReference type="InterPro" id="IPR001841">
    <property type="entry name" value="Znf_RING"/>
</dbReference>
<evidence type="ECO:0000256" key="1">
    <source>
        <dbReference type="ARBA" id="ARBA00000900"/>
    </source>
</evidence>
<dbReference type="GO" id="GO:0016567">
    <property type="term" value="P:protein ubiquitination"/>
    <property type="evidence" value="ECO:0007669"/>
    <property type="project" value="TreeGrafter"/>
</dbReference>
<dbReference type="OrthoDB" id="2592022at2759"/>
<comment type="catalytic activity">
    <reaction evidence="1">
        <text>S-ubiquitinyl-[E2 ubiquitin-conjugating enzyme]-L-cysteine + [acceptor protein]-L-lysine = [E2 ubiquitin-conjugating enzyme]-L-cysteine + N(6)-ubiquitinyl-[acceptor protein]-L-lysine.</text>
        <dbReference type="EC" id="2.3.2.27"/>
    </reaction>
</comment>
<evidence type="ECO:0000256" key="7">
    <source>
        <dbReference type="ARBA" id="ARBA00022679"/>
    </source>
</evidence>
<sequence length="1550" mass="168904">MSPEPNDLSDDHPLVLELTSLRQTAARFQHEAHQAALKLQRHALSAAQTNLRVHTLESQHSLLLSEVTALRAHPLPSPQSQADSYVVQELTLALRRSSEKLDLTENALAERTAELVGAQNEALKARHEADGAYKLVASARAREEEVKGHVREMEARLRAAEEERILIELVVHEYADLVRSLEGRKSSLSNGSALLQNGSASASSLTLVEGLYDGKSSLHRLLSDFASENEKRESTIAQLRDEITNLESVLDSERKTAAQHHAQFAKVQLELTVLKLDDTTAAKMVSRYMKFSQSQTNALQSTLTTLQTRHASTQHTLQSTLSDTEARLHAQMAENARLRDALEELGEELAREAYGRRREVALRLALLAREEAVGGALRKWVRRAQEGIHRCTDTDSQMHASFERAVKDAEGLLLTLDAELALDDRDNISGVLGRLVLAKDAVMRMSEEVAVEMERRVAAERRLSLGMETLDEAIHEQNFSTSGNSDSVDPLASINVTRHLAHSQDAEPAMDPSSVNIDIPHTQDAIPVSPQTPTPHPSLPTEGRRDTKNTPSPVVREVTPRTSRLLLVDDLPVAPSQSPTVSILNLEQTPASEVANILPLPAELSRTPLASINELTIVPVQSNDTGENPAIEDAQGHLPQLNTAGQEGSPTNQPLEMDKESGVFFTPAGATLEVAAVSHVAEVHLPSIPDDISSFLSSLSEVCHRYDALQRAFRDCSLALKDLKRTFPAVTSSAPTPSPQSLLRTALERISDYTEDARVELEIRIADEALAIRGFETLLTVPGALSNSPDSALNEVRAFIDGTDEGVRKARERLEGKLDDVQHDVAVIKRAVHELQFNDGEGERASEDKSWSAWTAGLLPRPSTPTPSQAPTFGSVMTSPQLLRKPSIKQLPSLAELELRIPMPLSASPPPAYAYGTLGMGPAPVQRPRTMSMMYSLGIGSRGSSLAIPVKSAGAKNRFATTPLENHNHDEATDDDAVVCFICAEPVKYYSVSACNHRTCHVCALRLRALYKKQDCTFCKEPQSTVIFTTSPDALFSSYTPDMIPHKDSKLMIYFETVDMMEETLILLRFNCPDSQCDYTATGWGDLKLHIRGTHGKMMCFQNYEALEQHFDQAHFVCPKPACQAQKFVVFGSAIDLKAHQVEVHGAEMTSRDKKNTQRVQAEFEFSDAGGHRGRWDREREREPPPPTTQLRATTRRRDAFGTHLTAIGPASNGAQTPQSGPSRGASPSPQPNGEDIDPVVAQRHATFIARLQSVAQNPTTAVLAANAAVRGFRFNESTARDLISTIWNVLDRKLDDTAGVVNAIVDLFDEEEKKSNLLASWNGFKVEQRQQFPDLVPQEVGSCYAGIASGRVLNAKHATSTRSSTRSSRHVWDRVAQAAGSSSSRSGSTPTPTPRPPDNFPILPAPSQPAHRQKQRNTPWASASSSSSTSGFRPPTSAPAPAIQKNIAVKKGPPPPKLTSTAFPELPSAGNTRVKPPVSGNQSLRFILGETAPTVAAWTSNDTGGGSGTQTPDEPGVILREAEETGGGKGKKGKGKQKQTLFTLGSFPT</sequence>
<evidence type="ECO:0000256" key="11">
    <source>
        <dbReference type="ARBA" id="ARBA00035113"/>
    </source>
</evidence>
<dbReference type="CDD" id="cd16615">
    <property type="entry name" value="RING-HC_ZNF598"/>
    <property type="match status" value="1"/>
</dbReference>
<dbReference type="GO" id="GO:0005737">
    <property type="term" value="C:cytoplasm"/>
    <property type="evidence" value="ECO:0007669"/>
    <property type="project" value="UniProtKB-SubCell"/>
</dbReference>
<feature type="compositionally biased region" description="Low complexity" evidence="14">
    <location>
        <begin position="1422"/>
        <end position="1431"/>
    </location>
</feature>
<dbReference type="Proteomes" id="UP000183567">
    <property type="component" value="Unassembled WGS sequence"/>
</dbReference>
<dbReference type="STRING" id="180088.A0A1J8QA92"/>
<evidence type="ECO:0000256" key="9">
    <source>
        <dbReference type="ARBA" id="ARBA00022771"/>
    </source>
</evidence>
<accession>A0A1J8QA92</accession>
<feature type="region of interest" description="Disordered" evidence="14">
    <location>
        <begin position="501"/>
        <end position="558"/>
    </location>
</feature>
<dbReference type="EMBL" id="LVVM01001410">
    <property type="protein sequence ID" value="OJA18590.1"/>
    <property type="molecule type" value="Genomic_DNA"/>
</dbReference>
<feature type="compositionally biased region" description="Polar residues" evidence="14">
    <location>
        <begin position="1541"/>
        <end position="1550"/>
    </location>
</feature>
<dbReference type="PANTHER" id="PTHR22938:SF0">
    <property type="entry name" value="E3 UBIQUITIN-PROTEIN LIGASE ZNF598"/>
    <property type="match status" value="1"/>
</dbReference>
<keyword evidence="17" id="KW-1185">Reference proteome</keyword>
<comment type="pathway">
    <text evidence="3">Protein modification; protein ubiquitination.</text>
</comment>
<feature type="region of interest" description="Disordered" evidence="14">
    <location>
        <begin position="1148"/>
        <end position="1237"/>
    </location>
</feature>
<feature type="compositionally biased region" description="Pro residues" evidence="14">
    <location>
        <begin position="1392"/>
        <end position="1408"/>
    </location>
</feature>
<evidence type="ECO:0000256" key="4">
    <source>
        <dbReference type="ARBA" id="ARBA00012483"/>
    </source>
</evidence>
<dbReference type="Pfam" id="PF23202">
    <property type="entry name" value="PAH_ZNF598"/>
    <property type="match status" value="1"/>
</dbReference>
<reference evidence="16 17" key="1">
    <citation type="submission" date="2016-03" db="EMBL/GenBank/DDBJ databases">
        <title>Comparative genomics of the ectomycorrhizal sister species Rhizopogon vinicolor and Rhizopogon vesiculosus (Basidiomycota: Boletales) reveals a divergence of the mating type B locus.</title>
        <authorList>
            <person name="Mujic A.B."/>
            <person name="Kuo A."/>
            <person name="Tritt A."/>
            <person name="Lipzen A."/>
            <person name="Chen C."/>
            <person name="Johnson J."/>
            <person name="Sharma A."/>
            <person name="Barry K."/>
            <person name="Grigoriev I.V."/>
            <person name="Spatafora J.W."/>
        </authorList>
    </citation>
    <scope>NUCLEOTIDE SEQUENCE [LARGE SCALE GENOMIC DNA]</scope>
    <source>
        <strain evidence="16 17">AM-OR11-056</strain>
    </source>
</reference>
<dbReference type="EC" id="2.3.2.27" evidence="4"/>
<dbReference type="Pfam" id="PF23230">
    <property type="entry name" value="zf-C2H2_13"/>
    <property type="match status" value="1"/>
</dbReference>
<protein>
    <recommendedName>
        <fullName evidence="4">RING-type E3 ubiquitin transferase</fullName>
        <ecNumber evidence="4">2.3.2.27</ecNumber>
    </recommendedName>
</protein>
<dbReference type="SMART" id="SM00355">
    <property type="entry name" value="ZnF_C2H2"/>
    <property type="match status" value="2"/>
</dbReference>
<name>A0A1J8QA92_9AGAM</name>
<comment type="similarity">
    <text evidence="11">Belongs to the ZNF598/HEL2 family.</text>
</comment>
<feature type="coiled-coil region" evidence="13">
    <location>
        <begin position="222"/>
        <end position="256"/>
    </location>
</feature>
<feature type="compositionally biased region" description="Basic and acidic residues" evidence="14">
    <location>
        <begin position="1170"/>
        <end position="1184"/>
    </location>
</feature>
<evidence type="ECO:0000256" key="6">
    <source>
        <dbReference type="ARBA" id="ARBA00022553"/>
    </source>
</evidence>
<evidence type="ECO:0000256" key="12">
    <source>
        <dbReference type="PROSITE-ProRule" id="PRU00175"/>
    </source>
</evidence>
<evidence type="ECO:0000256" key="2">
    <source>
        <dbReference type="ARBA" id="ARBA00004496"/>
    </source>
</evidence>
<dbReference type="GO" id="GO:0061630">
    <property type="term" value="F:ubiquitin protein ligase activity"/>
    <property type="evidence" value="ECO:0007669"/>
    <property type="project" value="UniProtKB-EC"/>
</dbReference>
<keyword evidence="6" id="KW-0597">Phosphoprotein</keyword>
<evidence type="ECO:0000256" key="5">
    <source>
        <dbReference type="ARBA" id="ARBA00022490"/>
    </source>
</evidence>
<feature type="region of interest" description="Disordered" evidence="14">
    <location>
        <begin position="1525"/>
        <end position="1550"/>
    </location>
</feature>
<comment type="subcellular location">
    <subcellularLocation>
        <location evidence="2">Cytoplasm</location>
    </subcellularLocation>
</comment>
<proteinExistence type="inferred from homology"/>
<feature type="region of interest" description="Disordered" evidence="14">
    <location>
        <begin position="1359"/>
        <end position="1441"/>
    </location>
</feature>
<dbReference type="GO" id="GO:0072344">
    <property type="term" value="P:rescue of stalled ribosome"/>
    <property type="evidence" value="ECO:0007669"/>
    <property type="project" value="InterPro"/>
</dbReference>
<dbReference type="GO" id="GO:0043022">
    <property type="term" value="F:ribosome binding"/>
    <property type="evidence" value="ECO:0007669"/>
    <property type="project" value="TreeGrafter"/>
</dbReference>
<evidence type="ECO:0000256" key="10">
    <source>
        <dbReference type="ARBA" id="ARBA00022833"/>
    </source>
</evidence>
<keyword evidence="10" id="KW-0862">Zinc</keyword>
<feature type="coiled-coil region" evidence="13">
    <location>
        <begin position="321"/>
        <end position="348"/>
    </location>
</feature>
<evidence type="ECO:0000259" key="15">
    <source>
        <dbReference type="PROSITE" id="PS50089"/>
    </source>
</evidence>
<feature type="domain" description="RING-type" evidence="15">
    <location>
        <begin position="980"/>
        <end position="1020"/>
    </location>
</feature>
<keyword evidence="7" id="KW-0808">Transferase</keyword>
<dbReference type="InterPro" id="IPR013087">
    <property type="entry name" value="Znf_C2H2_type"/>
</dbReference>
<evidence type="ECO:0000256" key="3">
    <source>
        <dbReference type="ARBA" id="ARBA00004906"/>
    </source>
</evidence>
<comment type="caution">
    <text evidence="16">The sequence shown here is derived from an EMBL/GenBank/DDBJ whole genome shotgun (WGS) entry which is preliminary data.</text>
</comment>